<evidence type="ECO:0008006" key="3">
    <source>
        <dbReference type="Google" id="ProtNLM"/>
    </source>
</evidence>
<dbReference type="Pfam" id="PF06314">
    <property type="entry name" value="ADC"/>
    <property type="match status" value="1"/>
</dbReference>
<dbReference type="EMBL" id="CP020370">
    <property type="protein sequence ID" value="AUB83555.1"/>
    <property type="molecule type" value="Genomic_DNA"/>
</dbReference>
<dbReference type="InterPro" id="IPR023375">
    <property type="entry name" value="ADC_dom_sf"/>
</dbReference>
<name>A0A2K8UDF8_9GAMM</name>
<dbReference type="AlphaFoldDB" id="A0A2K8UDF8"/>
<evidence type="ECO:0000313" key="1">
    <source>
        <dbReference type="EMBL" id="AUB83555.1"/>
    </source>
</evidence>
<evidence type="ECO:0000313" key="2">
    <source>
        <dbReference type="Proteomes" id="UP000232638"/>
    </source>
</evidence>
<dbReference type="GO" id="GO:0016829">
    <property type="term" value="F:lyase activity"/>
    <property type="evidence" value="ECO:0007669"/>
    <property type="project" value="InterPro"/>
</dbReference>
<proteinExistence type="predicted"/>
<reference evidence="1 2" key="1">
    <citation type="submission" date="2017-03" db="EMBL/GenBank/DDBJ databases">
        <title>Complete genome sequence of Candidatus 'Thiodictyon syntrophicum' sp. nov. strain Cad16T, a photolithoautotroph purple sulfur bacterium isolated from an alpine meromictic lake.</title>
        <authorList>
            <person name="Luedin S.M."/>
            <person name="Pothier J.F."/>
            <person name="Danza F."/>
            <person name="Storelli N."/>
            <person name="Wittwer M."/>
            <person name="Tonolla M."/>
        </authorList>
    </citation>
    <scope>NUCLEOTIDE SEQUENCE [LARGE SCALE GENOMIC DNA]</scope>
    <source>
        <strain evidence="1 2">Cad16T</strain>
    </source>
</reference>
<dbReference type="OrthoDB" id="4271203at2"/>
<keyword evidence="2" id="KW-1185">Reference proteome</keyword>
<dbReference type="Gene3D" id="2.40.400.10">
    <property type="entry name" value="Acetoacetate decarboxylase-like"/>
    <property type="match status" value="1"/>
</dbReference>
<dbReference type="Proteomes" id="UP000232638">
    <property type="component" value="Chromosome"/>
</dbReference>
<dbReference type="KEGG" id="tsy:THSYN_23155"/>
<organism evidence="1 2">
    <name type="scientific">Candidatus Thiodictyon syntrophicum</name>
    <dbReference type="NCBI Taxonomy" id="1166950"/>
    <lineage>
        <taxon>Bacteria</taxon>
        <taxon>Pseudomonadati</taxon>
        <taxon>Pseudomonadota</taxon>
        <taxon>Gammaproteobacteria</taxon>
        <taxon>Chromatiales</taxon>
        <taxon>Chromatiaceae</taxon>
        <taxon>Thiodictyon</taxon>
    </lineage>
</organism>
<dbReference type="InterPro" id="IPR010451">
    <property type="entry name" value="Acetoacetate_decarboxylase"/>
</dbReference>
<gene>
    <name evidence="1" type="ORF">THSYN_23155</name>
</gene>
<accession>A0A2K8UDF8</accession>
<protein>
    <recommendedName>
        <fullName evidence="3">Acetoacetate decarboxylase</fullName>
    </recommendedName>
</protein>
<dbReference type="SUPFAM" id="SSF160104">
    <property type="entry name" value="Acetoacetate decarboxylase-like"/>
    <property type="match status" value="1"/>
</dbReference>
<sequence length="281" mass="30601">MGYHIEPGVMYMMPTHFGPLSGPRQGPDLKPFNHVASPKSTTYTVSFLTDADQLEALCPPGFAVAGEPVVTIASVHLTEVEWLAGRGYNVLGVMFPVTYSGERDRAAGPLLAVLWENLADPILTGREQIGFAKIYAEIPAPIIRGNETHLSASWLGFRFVDIAIRNLIAVPPANYPPPPEVARDGIALGMLHYKYIPGTGQDSTPDADYAVLQPNGYSQARTTALWRGEGSVQFHAASWEDMPTQYHIVNALASLQIKQARGASLSTSIGGEDFSRQRRLR</sequence>